<reference evidence="1" key="1">
    <citation type="submission" date="2021-06" db="EMBL/GenBank/DDBJ databases">
        <authorList>
            <person name="Kallberg Y."/>
            <person name="Tangrot J."/>
            <person name="Rosling A."/>
        </authorList>
    </citation>
    <scope>NUCLEOTIDE SEQUENCE</scope>
    <source>
        <strain evidence="1">FL966</strain>
    </source>
</reference>
<evidence type="ECO:0000313" key="1">
    <source>
        <dbReference type="EMBL" id="CAG8819842.1"/>
    </source>
</evidence>
<sequence length="46" mass="5314">QEPDNSETNNNNIIINEIYESVNTEVNNILNKAEESDNSLEYNKEN</sequence>
<feature type="non-terminal residue" evidence="1">
    <location>
        <position position="1"/>
    </location>
</feature>
<protein>
    <submittedName>
        <fullName evidence="1">6589_t:CDS:1</fullName>
    </submittedName>
</protein>
<comment type="caution">
    <text evidence="1">The sequence shown here is derived from an EMBL/GenBank/DDBJ whole genome shotgun (WGS) entry which is preliminary data.</text>
</comment>
<accession>A0A9N9KD88</accession>
<evidence type="ECO:0000313" key="2">
    <source>
        <dbReference type="Proteomes" id="UP000789759"/>
    </source>
</evidence>
<dbReference type="AlphaFoldDB" id="A0A9N9KD88"/>
<dbReference type="Proteomes" id="UP000789759">
    <property type="component" value="Unassembled WGS sequence"/>
</dbReference>
<gene>
    <name evidence="1" type="ORF">CPELLU_LOCUS19584</name>
</gene>
<organism evidence="1 2">
    <name type="scientific">Cetraspora pellucida</name>
    <dbReference type="NCBI Taxonomy" id="1433469"/>
    <lineage>
        <taxon>Eukaryota</taxon>
        <taxon>Fungi</taxon>
        <taxon>Fungi incertae sedis</taxon>
        <taxon>Mucoromycota</taxon>
        <taxon>Glomeromycotina</taxon>
        <taxon>Glomeromycetes</taxon>
        <taxon>Diversisporales</taxon>
        <taxon>Gigasporaceae</taxon>
        <taxon>Cetraspora</taxon>
    </lineage>
</organism>
<keyword evidence="2" id="KW-1185">Reference proteome</keyword>
<proteinExistence type="predicted"/>
<dbReference type="EMBL" id="CAJVQA010048457">
    <property type="protein sequence ID" value="CAG8819842.1"/>
    <property type="molecule type" value="Genomic_DNA"/>
</dbReference>
<name>A0A9N9KD88_9GLOM</name>
<dbReference type="OrthoDB" id="10599159at2759"/>